<evidence type="ECO:0000256" key="4">
    <source>
        <dbReference type="ARBA" id="ARBA00038106"/>
    </source>
</evidence>
<keyword evidence="3 5" id="KW-0413">Isomerase</keyword>
<protein>
    <recommendedName>
        <fullName evidence="5">peptidylprolyl isomerase</fullName>
        <ecNumber evidence="5">5.2.1.8</ecNumber>
    </recommendedName>
</protein>
<keyword evidence="8" id="KW-1185">Reference proteome</keyword>
<dbReference type="InterPro" id="IPR001179">
    <property type="entry name" value="PPIase_FKBP_dom"/>
</dbReference>
<dbReference type="GeneID" id="30965748"/>
<evidence type="ECO:0000256" key="5">
    <source>
        <dbReference type="PROSITE-ProRule" id="PRU00277"/>
    </source>
</evidence>
<dbReference type="SUPFAM" id="SSF54534">
    <property type="entry name" value="FKBP-like"/>
    <property type="match status" value="1"/>
</dbReference>
<dbReference type="FunFam" id="3.10.50.40:FF:000006">
    <property type="entry name" value="Peptidyl-prolyl cis-trans isomerase"/>
    <property type="match status" value="1"/>
</dbReference>
<dbReference type="PANTHER" id="PTHR10516:SF443">
    <property type="entry name" value="FK506-BINDING PROTEIN 59-RELATED"/>
    <property type="match status" value="1"/>
</dbReference>
<dbReference type="InterPro" id="IPR046357">
    <property type="entry name" value="PPIase_dom_sf"/>
</dbReference>
<feature type="domain" description="PPIase FKBP-type" evidence="6">
    <location>
        <begin position="74"/>
        <end position="162"/>
    </location>
</feature>
<evidence type="ECO:0000313" key="8">
    <source>
        <dbReference type="Proteomes" id="UP000095038"/>
    </source>
</evidence>
<dbReference type="Proteomes" id="UP000095038">
    <property type="component" value="Unassembled WGS sequence"/>
</dbReference>
<dbReference type="OrthoDB" id="1902587at2759"/>
<gene>
    <name evidence="7" type="ORF">ASCRUDRAFT_72765</name>
</gene>
<sequence length="189" mass="21670">MVTEVVVLPSYTTISVCNAGLHGSVHTDKKTLSQPLDNNNTKIDIDNKTDDELIKLIQIERIHPGDNKHFPTKDSIVQINYTGYFTNGKKFDSSFDRNQPFSYKIGSNYVIKAWELIIPTLSLHEKIRIFIPNQLAYGEKGFPGYIPPNKNLIFDIELINISYNLDNNNCNDIHNDNYNYISKKTVFQL</sequence>
<comment type="similarity">
    <text evidence="4">Belongs to the FKBP-type PPIase family. FKBP1 subfamily.</text>
</comment>
<dbReference type="GO" id="GO:0005737">
    <property type="term" value="C:cytoplasm"/>
    <property type="evidence" value="ECO:0007669"/>
    <property type="project" value="TreeGrafter"/>
</dbReference>
<reference evidence="8" key="1">
    <citation type="submission" date="2016-05" db="EMBL/GenBank/DDBJ databases">
        <title>Comparative genomics of biotechnologically important yeasts.</title>
        <authorList>
            <consortium name="DOE Joint Genome Institute"/>
            <person name="Riley R."/>
            <person name="Haridas S."/>
            <person name="Wolfe K.H."/>
            <person name="Lopes M.R."/>
            <person name="Hittinger C.T."/>
            <person name="Goker M."/>
            <person name="Salamov A."/>
            <person name="Wisecaver J."/>
            <person name="Long T.M."/>
            <person name="Aerts A.L."/>
            <person name="Barry K."/>
            <person name="Choi C."/>
            <person name="Clum A."/>
            <person name="Coughlan A.Y."/>
            <person name="Deshpande S."/>
            <person name="Douglass A.P."/>
            <person name="Hanson S.J."/>
            <person name="Klenk H.-P."/>
            <person name="Labutti K."/>
            <person name="Lapidus A."/>
            <person name="Lindquist E."/>
            <person name="Lipzen A."/>
            <person name="Meier-Kolthoff J.P."/>
            <person name="Ohm R.A."/>
            <person name="Otillar R.P."/>
            <person name="Pangilinan J."/>
            <person name="Peng Y."/>
            <person name="Rokas A."/>
            <person name="Rosa C.A."/>
            <person name="Scheuner C."/>
            <person name="Sibirny A.A."/>
            <person name="Slot J.C."/>
            <person name="Stielow J.B."/>
            <person name="Sun H."/>
            <person name="Kurtzman C.P."/>
            <person name="Blackwell M."/>
            <person name="Grigoriev I.V."/>
            <person name="Jeffries T.W."/>
        </authorList>
    </citation>
    <scope>NUCLEOTIDE SEQUENCE [LARGE SCALE GENOMIC DNA]</scope>
    <source>
        <strain evidence="8">DSM 1968</strain>
    </source>
</reference>
<dbReference type="Gene3D" id="3.10.50.40">
    <property type="match status" value="1"/>
</dbReference>
<dbReference type="AlphaFoldDB" id="A0A1D2V9P4"/>
<keyword evidence="2 5" id="KW-0697">Rotamase</keyword>
<dbReference type="InterPro" id="IPR050689">
    <property type="entry name" value="FKBP-type_PPIase"/>
</dbReference>
<evidence type="ECO:0000256" key="2">
    <source>
        <dbReference type="ARBA" id="ARBA00023110"/>
    </source>
</evidence>
<proteinExistence type="inferred from homology"/>
<dbReference type="PROSITE" id="PS50059">
    <property type="entry name" value="FKBP_PPIASE"/>
    <property type="match status" value="1"/>
</dbReference>
<name>A0A1D2V9P4_9ASCO</name>
<dbReference type="EC" id="5.2.1.8" evidence="5"/>
<dbReference type="EMBL" id="KV454493">
    <property type="protein sequence ID" value="ODV58358.1"/>
    <property type="molecule type" value="Genomic_DNA"/>
</dbReference>
<accession>A0A1D2V9P4</accession>
<dbReference type="GO" id="GO:0003755">
    <property type="term" value="F:peptidyl-prolyl cis-trans isomerase activity"/>
    <property type="evidence" value="ECO:0007669"/>
    <property type="project" value="UniProtKB-KW"/>
</dbReference>
<evidence type="ECO:0000313" key="7">
    <source>
        <dbReference type="EMBL" id="ODV58358.1"/>
    </source>
</evidence>
<dbReference type="InParanoid" id="A0A1D2V9P4"/>
<evidence type="ECO:0000259" key="6">
    <source>
        <dbReference type="PROSITE" id="PS50059"/>
    </source>
</evidence>
<dbReference type="STRING" id="1344418.A0A1D2V9P4"/>
<evidence type="ECO:0000256" key="1">
    <source>
        <dbReference type="ARBA" id="ARBA00000971"/>
    </source>
</evidence>
<organism evidence="7 8">
    <name type="scientific">Ascoidea rubescens DSM 1968</name>
    <dbReference type="NCBI Taxonomy" id="1344418"/>
    <lineage>
        <taxon>Eukaryota</taxon>
        <taxon>Fungi</taxon>
        <taxon>Dikarya</taxon>
        <taxon>Ascomycota</taxon>
        <taxon>Saccharomycotina</taxon>
        <taxon>Saccharomycetes</taxon>
        <taxon>Ascoideaceae</taxon>
        <taxon>Ascoidea</taxon>
    </lineage>
</organism>
<dbReference type="PANTHER" id="PTHR10516">
    <property type="entry name" value="PEPTIDYL-PROLYL CIS-TRANS ISOMERASE"/>
    <property type="match status" value="1"/>
</dbReference>
<dbReference type="Pfam" id="PF00254">
    <property type="entry name" value="FKBP_C"/>
    <property type="match status" value="1"/>
</dbReference>
<comment type="catalytic activity">
    <reaction evidence="1 5">
        <text>[protein]-peptidylproline (omega=180) = [protein]-peptidylproline (omega=0)</text>
        <dbReference type="Rhea" id="RHEA:16237"/>
        <dbReference type="Rhea" id="RHEA-COMP:10747"/>
        <dbReference type="Rhea" id="RHEA-COMP:10748"/>
        <dbReference type="ChEBI" id="CHEBI:83833"/>
        <dbReference type="ChEBI" id="CHEBI:83834"/>
        <dbReference type="EC" id="5.2.1.8"/>
    </reaction>
</comment>
<evidence type="ECO:0000256" key="3">
    <source>
        <dbReference type="ARBA" id="ARBA00023235"/>
    </source>
</evidence>
<dbReference type="RefSeq" id="XP_020044665.1">
    <property type="nucleotide sequence ID" value="XM_020192112.1"/>
</dbReference>